<dbReference type="AlphaFoldDB" id="A0A1X9MHY8"/>
<evidence type="ECO:0000313" key="1">
    <source>
        <dbReference type="EMBL" id="ARK32334.1"/>
    </source>
</evidence>
<dbReference type="EMBL" id="CP020814">
    <property type="protein sequence ID" value="ARK32334.1"/>
    <property type="molecule type" value="Genomic_DNA"/>
</dbReference>
<dbReference type="STRING" id="199441.BkAM31D_22120"/>
<gene>
    <name evidence="1" type="ORF">BkAM31D_22120</name>
</gene>
<dbReference type="RefSeq" id="WP_066157140.1">
    <property type="nucleotide sequence ID" value="NZ_CP020814.1"/>
</dbReference>
<accession>A0A1X9MHY8</accession>
<organism evidence="1 2">
    <name type="scientific">Halalkalibacter krulwichiae</name>
    <dbReference type="NCBI Taxonomy" id="199441"/>
    <lineage>
        <taxon>Bacteria</taxon>
        <taxon>Bacillati</taxon>
        <taxon>Bacillota</taxon>
        <taxon>Bacilli</taxon>
        <taxon>Bacillales</taxon>
        <taxon>Bacillaceae</taxon>
        <taxon>Halalkalibacter</taxon>
    </lineage>
</organism>
<evidence type="ECO:0000313" key="2">
    <source>
        <dbReference type="Proteomes" id="UP000193006"/>
    </source>
</evidence>
<reference evidence="1 2" key="1">
    <citation type="submission" date="2017-04" db="EMBL/GenBank/DDBJ databases">
        <title>Bacillus krulwichiae AM31D Genome sequencing and assembly.</title>
        <authorList>
            <person name="Krulwich T.A."/>
            <person name="Anastor L."/>
            <person name="Ehrlich R."/>
            <person name="Ehrlich G.D."/>
            <person name="Janto B."/>
        </authorList>
    </citation>
    <scope>NUCLEOTIDE SEQUENCE [LARGE SCALE GENOMIC DNA]</scope>
    <source>
        <strain evidence="1 2">AM31D</strain>
    </source>
</reference>
<keyword evidence="2" id="KW-1185">Reference proteome</keyword>
<proteinExistence type="predicted"/>
<dbReference type="KEGG" id="bkw:BkAM31D_22120"/>
<dbReference type="Proteomes" id="UP000193006">
    <property type="component" value="Chromosome"/>
</dbReference>
<name>A0A1X9MHY8_9BACI</name>
<protein>
    <submittedName>
        <fullName evidence="1">Uncharacterized protein</fullName>
    </submittedName>
</protein>
<sequence length="83" mass="9757">MKKFDECRQEEVDVSEGQAMHRAAIDMKVIALTELLVKKGIITEEEVNQSYKEMIDTIEAFGQAENEHKERYVRFLKNFFDVD</sequence>